<evidence type="ECO:0000313" key="2">
    <source>
        <dbReference type="EMBL" id="ECX6035065.1"/>
    </source>
</evidence>
<dbReference type="AlphaFoldDB" id="A0A619AGQ1"/>
<name>A0A619AGQ1_SALET</name>
<proteinExistence type="predicted"/>
<comment type="caution">
    <text evidence="2">The sequence shown here is derived from an EMBL/GenBank/DDBJ whole genome shotgun (WGS) entry which is preliminary data.</text>
</comment>
<dbReference type="Gene3D" id="1.10.260.40">
    <property type="entry name" value="lambda repressor-like DNA-binding domains"/>
    <property type="match status" value="1"/>
</dbReference>
<dbReference type="PROSITE" id="PS50943">
    <property type="entry name" value="HTH_CROC1"/>
    <property type="match status" value="1"/>
</dbReference>
<organism evidence="2">
    <name type="scientific">Salmonella enterica subsp. enterica serovar Panama</name>
    <dbReference type="NCBI Taxonomy" id="29472"/>
    <lineage>
        <taxon>Bacteria</taxon>
        <taxon>Pseudomonadati</taxon>
        <taxon>Pseudomonadota</taxon>
        <taxon>Gammaproteobacteria</taxon>
        <taxon>Enterobacterales</taxon>
        <taxon>Enterobacteriaceae</taxon>
        <taxon>Salmonella</taxon>
    </lineage>
</organism>
<dbReference type="EMBL" id="AAKZQX010000040">
    <property type="protein sequence ID" value="ECX6035065.1"/>
    <property type="molecule type" value="Genomic_DNA"/>
</dbReference>
<evidence type="ECO:0000259" key="1">
    <source>
        <dbReference type="PROSITE" id="PS50943"/>
    </source>
</evidence>
<dbReference type="CDD" id="cd00093">
    <property type="entry name" value="HTH_XRE"/>
    <property type="match status" value="1"/>
</dbReference>
<feature type="domain" description="HTH cro/C1-type" evidence="1">
    <location>
        <begin position="16"/>
        <end position="69"/>
    </location>
</feature>
<protein>
    <submittedName>
        <fullName evidence="2">XRE family transcriptional regulator</fullName>
    </submittedName>
</protein>
<accession>A0A619AGQ1</accession>
<gene>
    <name evidence="2" type="ORF">ATT75_20185</name>
</gene>
<dbReference type="SMART" id="SM00530">
    <property type="entry name" value="HTH_XRE"/>
    <property type="match status" value="1"/>
</dbReference>
<dbReference type="InterPro" id="IPR001387">
    <property type="entry name" value="Cro/C1-type_HTH"/>
</dbReference>
<dbReference type="InterPro" id="IPR010982">
    <property type="entry name" value="Lambda_DNA-bd_dom_sf"/>
</dbReference>
<dbReference type="SUPFAM" id="SSF47413">
    <property type="entry name" value="lambda repressor-like DNA-binding domains"/>
    <property type="match status" value="1"/>
</dbReference>
<sequence length="129" mass="14038">MSRGGFLFMTTLGVRLREERKKMGLNQEDFAALVSSSRGSQASYEQDKKIPGGAYLSALEGVGVDILYILTGKRTPKSEGLTTENPEEKALLENYRAMDKAAQLNMQAVSAAFAQANLNKDDLKDGSSE</sequence>
<reference evidence="2" key="1">
    <citation type="submission" date="2018-07" db="EMBL/GenBank/DDBJ databases">
        <authorList>
            <consortium name="PulseNet: The National Subtyping Network for Foodborne Disease Surveillance"/>
            <person name="Tarr C.L."/>
            <person name="Trees E."/>
            <person name="Katz L.S."/>
            <person name="Carleton-Romer H.A."/>
            <person name="Stroika S."/>
            <person name="Kucerova Z."/>
            <person name="Roache K.F."/>
            <person name="Sabol A.L."/>
            <person name="Besser J."/>
            <person name="Gerner-Smidt P."/>
        </authorList>
    </citation>
    <scope>NUCLEOTIDE SEQUENCE</scope>
    <source>
        <strain evidence="2">PNUSAS001246</strain>
    </source>
</reference>
<dbReference type="GO" id="GO:0003677">
    <property type="term" value="F:DNA binding"/>
    <property type="evidence" value="ECO:0007669"/>
    <property type="project" value="InterPro"/>
</dbReference>